<gene>
    <name evidence="1" type="ORF">IV203_003023</name>
</gene>
<evidence type="ECO:0000313" key="1">
    <source>
        <dbReference type="EMBL" id="KAG7353668.1"/>
    </source>
</evidence>
<proteinExistence type="predicted"/>
<dbReference type="Proteomes" id="UP000693970">
    <property type="component" value="Unassembled WGS sequence"/>
</dbReference>
<reference evidence="1" key="1">
    <citation type="journal article" date="2021" name="Sci. Rep.">
        <title>Diploid genomic architecture of Nitzschia inconspicua, an elite biomass production diatom.</title>
        <authorList>
            <person name="Oliver A."/>
            <person name="Podell S."/>
            <person name="Pinowska A."/>
            <person name="Traller J.C."/>
            <person name="Smith S.R."/>
            <person name="McClure R."/>
            <person name="Beliaev A."/>
            <person name="Bohutskyi P."/>
            <person name="Hill E.A."/>
            <person name="Rabines A."/>
            <person name="Zheng H."/>
            <person name="Allen L.Z."/>
            <person name="Kuo A."/>
            <person name="Grigoriev I.V."/>
            <person name="Allen A.E."/>
            <person name="Hazlebeck D."/>
            <person name="Allen E.E."/>
        </authorList>
    </citation>
    <scope>NUCLEOTIDE SEQUENCE</scope>
    <source>
        <strain evidence="1">Hildebrandi</strain>
    </source>
</reference>
<evidence type="ECO:0000313" key="2">
    <source>
        <dbReference type="Proteomes" id="UP000693970"/>
    </source>
</evidence>
<keyword evidence="2" id="KW-1185">Reference proteome</keyword>
<protein>
    <submittedName>
        <fullName evidence="1">Uncharacterized protein</fullName>
    </submittedName>
</protein>
<name>A0A9K3PNB9_9STRA</name>
<comment type="caution">
    <text evidence="1">The sequence shown here is derived from an EMBL/GenBank/DDBJ whole genome shotgun (WGS) entry which is preliminary data.</text>
</comment>
<accession>A0A9K3PNB9</accession>
<dbReference type="AlphaFoldDB" id="A0A9K3PNB9"/>
<reference evidence="1" key="2">
    <citation type="submission" date="2021-04" db="EMBL/GenBank/DDBJ databases">
        <authorList>
            <person name="Podell S."/>
        </authorList>
    </citation>
    <scope>NUCLEOTIDE SEQUENCE</scope>
    <source>
        <strain evidence="1">Hildebrandi</strain>
    </source>
</reference>
<organism evidence="1 2">
    <name type="scientific">Nitzschia inconspicua</name>
    <dbReference type="NCBI Taxonomy" id="303405"/>
    <lineage>
        <taxon>Eukaryota</taxon>
        <taxon>Sar</taxon>
        <taxon>Stramenopiles</taxon>
        <taxon>Ochrophyta</taxon>
        <taxon>Bacillariophyta</taxon>
        <taxon>Bacillariophyceae</taxon>
        <taxon>Bacillariophycidae</taxon>
        <taxon>Bacillariales</taxon>
        <taxon>Bacillariaceae</taxon>
        <taxon>Nitzschia</taxon>
    </lineage>
</organism>
<dbReference type="EMBL" id="JAGRRH010000016">
    <property type="protein sequence ID" value="KAG7353668.1"/>
    <property type="molecule type" value="Genomic_DNA"/>
</dbReference>
<dbReference type="OrthoDB" id="341482at2759"/>
<sequence length="127" mass="14572">MCMQSLSSLLLNCICPSVQIPKGTIPWFIDIFVKIPAKYKFNRYSDYILEINGTQPWMIKTSNSEHYMSFKPENAGRRPSGQRALNVMTKNYLCYQKGHDLLVTEPSTPADHVLADHSIKTIMSVMW</sequence>